<evidence type="ECO:0008006" key="4">
    <source>
        <dbReference type="Google" id="ProtNLM"/>
    </source>
</evidence>
<sequence length="211" mass="23249">MRSVLTLLTAVMLGACSMQLSTVSSLETAKRDAYNVIVLGQENGMSLTLPANPWQESTVIDVTQQVKAKWNDPRAQSGQGHATFIARIAIDPGHVKIAVIDDLGRRALDIDWTENALDITTADWVSGMVDGRRLLADMVMTYWPLGVVQVALAPGLSIAETGDKRVIRKQGNDMVFMRITRPEQDPWQGISTVHNTSLDYELGINSKRMMP</sequence>
<dbReference type="OrthoDB" id="8159261at2"/>
<reference evidence="2 3" key="1">
    <citation type="submission" date="2014-07" db="EMBL/GenBank/DDBJ databases">
        <title>Draft genome sequence of Thalassospira profundimaris 35.</title>
        <authorList>
            <person name="Lai Q."/>
            <person name="Shao Z."/>
        </authorList>
    </citation>
    <scope>NUCLEOTIDE SEQUENCE [LARGE SCALE GENOMIC DNA]</scope>
    <source>
        <strain evidence="2 3">35</strain>
    </source>
</reference>
<feature type="signal peptide" evidence="1">
    <location>
        <begin position="1"/>
        <end position="20"/>
    </location>
</feature>
<name>A0A367W3D2_9PROT</name>
<gene>
    <name evidence="2" type="ORF">TH19_14475</name>
</gene>
<feature type="chain" id="PRO_5016976676" description="Lipoprotein" evidence="1">
    <location>
        <begin position="21"/>
        <end position="211"/>
    </location>
</feature>
<dbReference type="PROSITE" id="PS51257">
    <property type="entry name" value="PROKAR_LIPOPROTEIN"/>
    <property type="match status" value="1"/>
</dbReference>
<dbReference type="EMBL" id="JPWF01000009">
    <property type="protein sequence ID" value="RCK34925.1"/>
    <property type="molecule type" value="Genomic_DNA"/>
</dbReference>
<dbReference type="AlphaFoldDB" id="A0A367W3D2"/>
<dbReference type="InterPro" id="IPR021675">
    <property type="entry name" value="DUF3261"/>
</dbReference>
<proteinExistence type="predicted"/>
<protein>
    <recommendedName>
        <fullName evidence="4">Lipoprotein</fullName>
    </recommendedName>
</protein>
<evidence type="ECO:0000313" key="3">
    <source>
        <dbReference type="Proteomes" id="UP000253226"/>
    </source>
</evidence>
<accession>A0A367W3D2</accession>
<evidence type="ECO:0000256" key="1">
    <source>
        <dbReference type="SAM" id="SignalP"/>
    </source>
</evidence>
<organism evidence="2 3">
    <name type="scientific">Thalassospira profundimaris</name>
    <dbReference type="NCBI Taxonomy" id="502049"/>
    <lineage>
        <taxon>Bacteria</taxon>
        <taxon>Pseudomonadati</taxon>
        <taxon>Pseudomonadota</taxon>
        <taxon>Alphaproteobacteria</taxon>
        <taxon>Rhodospirillales</taxon>
        <taxon>Thalassospiraceae</taxon>
        <taxon>Thalassospira</taxon>
    </lineage>
</organism>
<keyword evidence="1" id="KW-0732">Signal</keyword>
<dbReference type="Proteomes" id="UP000253226">
    <property type="component" value="Unassembled WGS sequence"/>
</dbReference>
<comment type="caution">
    <text evidence="2">The sequence shown here is derived from an EMBL/GenBank/DDBJ whole genome shotgun (WGS) entry which is preliminary data.</text>
</comment>
<dbReference type="Pfam" id="PF11659">
    <property type="entry name" value="DUF3261"/>
    <property type="match status" value="1"/>
</dbReference>
<evidence type="ECO:0000313" key="2">
    <source>
        <dbReference type="EMBL" id="RCK34925.1"/>
    </source>
</evidence>